<evidence type="ECO:0000256" key="6">
    <source>
        <dbReference type="ARBA" id="ARBA00022737"/>
    </source>
</evidence>
<evidence type="ECO:0000259" key="14">
    <source>
        <dbReference type="PROSITE" id="PS50908"/>
    </source>
</evidence>
<evidence type="ECO:0000256" key="2">
    <source>
        <dbReference type="ARBA" id="ARBA00004906"/>
    </source>
</evidence>
<dbReference type="CDD" id="cd20354">
    <property type="entry name" value="Rcat_RBR_RNF14"/>
    <property type="match status" value="1"/>
</dbReference>
<keyword evidence="4" id="KW-0808">Transferase</keyword>
<evidence type="ECO:0000256" key="8">
    <source>
        <dbReference type="ARBA" id="ARBA00022786"/>
    </source>
</evidence>
<dbReference type="GeneTree" id="ENSGT00940000154507"/>
<dbReference type="GO" id="GO:0061630">
    <property type="term" value="F:ubiquitin protein ligase activity"/>
    <property type="evidence" value="ECO:0007669"/>
    <property type="project" value="UniProtKB-EC"/>
</dbReference>
<dbReference type="GO" id="GO:0016567">
    <property type="term" value="P:protein ubiquitination"/>
    <property type="evidence" value="ECO:0007669"/>
    <property type="project" value="InterPro"/>
</dbReference>
<feature type="region of interest" description="Disordered" evidence="12">
    <location>
        <begin position="108"/>
        <end position="134"/>
    </location>
</feature>
<keyword evidence="9" id="KW-0862">Zinc</keyword>
<keyword evidence="6" id="KW-0677">Repeat</keyword>
<feature type="domain" description="RING-type" evidence="15">
    <location>
        <begin position="307"/>
        <end position="568"/>
    </location>
</feature>
<protein>
    <recommendedName>
        <fullName evidence="3">RBR-type E3 ubiquitin transferase</fullName>
        <ecNumber evidence="3">2.3.2.31</ecNumber>
    </recommendedName>
</protein>
<dbReference type="InterPro" id="IPR047548">
    <property type="entry name" value="Rcat_RBR_RNF14"/>
</dbReference>
<keyword evidence="5" id="KW-0479">Metal-binding</keyword>
<keyword evidence="8" id="KW-0833">Ubl conjugation pathway</keyword>
<dbReference type="InterPro" id="IPR013083">
    <property type="entry name" value="Znf_RING/FYVE/PHD"/>
</dbReference>
<dbReference type="STRING" id="41447.ENSSDUP00000022210"/>
<dbReference type="Gene3D" id="3.30.40.10">
    <property type="entry name" value="Zinc/RING finger domain, C3HC4 (zinc finger)"/>
    <property type="match status" value="1"/>
</dbReference>
<feature type="region of interest" description="Disordered" evidence="12">
    <location>
        <begin position="242"/>
        <end position="262"/>
    </location>
</feature>
<evidence type="ECO:0000313" key="16">
    <source>
        <dbReference type="Ensembl" id="ENSSDUP00000022210.1"/>
    </source>
</evidence>
<organism evidence="16 17">
    <name type="scientific">Seriola dumerili</name>
    <name type="common">Greater amberjack</name>
    <name type="synonym">Caranx dumerili</name>
    <dbReference type="NCBI Taxonomy" id="41447"/>
    <lineage>
        <taxon>Eukaryota</taxon>
        <taxon>Metazoa</taxon>
        <taxon>Chordata</taxon>
        <taxon>Craniata</taxon>
        <taxon>Vertebrata</taxon>
        <taxon>Euteleostomi</taxon>
        <taxon>Actinopterygii</taxon>
        <taxon>Neopterygii</taxon>
        <taxon>Teleostei</taxon>
        <taxon>Neoteleostei</taxon>
        <taxon>Acanthomorphata</taxon>
        <taxon>Carangaria</taxon>
        <taxon>Carangiformes</taxon>
        <taxon>Carangidae</taxon>
        <taxon>Seriola</taxon>
    </lineage>
</organism>
<dbReference type="SUPFAM" id="SSF54495">
    <property type="entry name" value="UBC-like"/>
    <property type="match status" value="1"/>
</dbReference>
<evidence type="ECO:0000256" key="7">
    <source>
        <dbReference type="ARBA" id="ARBA00022771"/>
    </source>
</evidence>
<dbReference type="InterPro" id="IPR044066">
    <property type="entry name" value="TRIAD_supradom"/>
</dbReference>
<dbReference type="InterPro" id="IPR001841">
    <property type="entry name" value="Znf_RING"/>
</dbReference>
<dbReference type="EC" id="2.3.2.31" evidence="3"/>
<sequence>MSHNIAGIGETVRQYEISFLPPLLLTFELPEDYPSSSPPSFTLTCSWLTHTQLSALGAQLTDLYQATGGAVVLFSWVQFLREDTLQFLDIHTLLELYSDEHSTLRCSQDSQNAALSQTNNNQDTPKSDDQSCNVSDLPAQSMEVQHPNVILADGQNPSISDQSSTDSQGVSNVSQSRQNSGPPSESNQIAQGSHAKEAEQTFQPSELKADGQRDLSSEAGKSKPPPFSESDQIVQEDFSNEGGVSASLLPPDEVDQSGQEGAAPLQAHPRESFENKAQTPSLTPSQTLLSQLLIYDAAQKQKVFAATVFDCSVCFVGWLGSECVQLLECGHIFCQTCLTEFCKLQITEGNVRGVTCPQADCTASPTPAQVKSLVGEELFSRYDRLLLQSTLDLMPDVAYCPRLSCGSPVILEKSSTAALCSVCGFAFCVTCRKTYHGTDDCQAKKAMKQKQMEKDLQQGHLELPQSQEGMKALWDDYTSGSNQRRLVLQSRYGQRVLKVNLEDSLSEHWMEVNSKNCPHCFCRIEKNRGCNMMTCSQCRQRFCWACLTRLPKAGAGRHFEDSPCSVYQW</sequence>
<dbReference type="AlphaFoldDB" id="A0A3B4UWD0"/>
<feature type="domain" description="RING-type" evidence="13">
    <location>
        <begin position="311"/>
        <end position="357"/>
    </location>
</feature>
<dbReference type="Gene3D" id="3.10.110.10">
    <property type="entry name" value="Ubiquitin Conjugating Enzyme"/>
    <property type="match status" value="1"/>
</dbReference>
<dbReference type="Ensembl" id="ENSSDUT00000022617.1">
    <property type="protein sequence ID" value="ENSSDUP00000022210.1"/>
    <property type="gene ID" value="ENSSDUG00000016156.1"/>
</dbReference>
<dbReference type="InterPro" id="IPR017907">
    <property type="entry name" value="Znf_RING_CS"/>
</dbReference>
<evidence type="ECO:0000256" key="4">
    <source>
        <dbReference type="ARBA" id="ARBA00022679"/>
    </source>
</evidence>
<dbReference type="Gene3D" id="1.20.120.1750">
    <property type="match status" value="1"/>
</dbReference>
<comment type="catalytic activity">
    <reaction evidence="1">
        <text>[E2 ubiquitin-conjugating enzyme]-S-ubiquitinyl-L-cysteine + [acceptor protein]-L-lysine = [E2 ubiquitin-conjugating enzyme]-L-cysteine + [acceptor protein]-N(6)-ubiquitinyl-L-lysine.</text>
        <dbReference type="EC" id="2.3.2.31"/>
    </reaction>
</comment>
<reference evidence="16" key="2">
    <citation type="submission" date="2025-09" db="UniProtKB">
        <authorList>
            <consortium name="Ensembl"/>
        </authorList>
    </citation>
    <scope>IDENTIFICATION</scope>
</reference>
<feature type="compositionally biased region" description="Basic and acidic residues" evidence="12">
    <location>
        <begin position="207"/>
        <end position="216"/>
    </location>
</feature>
<dbReference type="PROSITE" id="PS00518">
    <property type="entry name" value="ZF_RING_1"/>
    <property type="match status" value="1"/>
</dbReference>
<feature type="domain" description="RWD" evidence="14">
    <location>
        <begin position="1"/>
        <end position="87"/>
    </location>
</feature>
<evidence type="ECO:0000259" key="15">
    <source>
        <dbReference type="PROSITE" id="PS51873"/>
    </source>
</evidence>
<accession>A0A3B4UWD0</accession>
<evidence type="ECO:0000256" key="3">
    <source>
        <dbReference type="ARBA" id="ARBA00012251"/>
    </source>
</evidence>
<comment type="similarity">
    <text evidence="10">Belongs to the RBR family. RNF14 subfamily.</text>
</comment>
<reference evidence="16" key="1">
    <citation type="submission" date="2025-08" db="UniProtKB">
        <authorList>
            <consortium name="Ensembl"/>
        </authorList>
    </citation>
    <scope>IDENTIFICATION</scope>
</reference>
<dbReference type="CDD" id="cd20341">
    <property type="entry name" value="BRcat_RBR_RNF14"/>
    <property type="match status" value="1"/>
</dbReference>
<dbReference type="InterPro" id="IPR002867">
    <property type="entry name" value="IBR_dom"/>
</dbReference>
<evidence type="ECO:0000256" key="5">
    <source>
        <dbReference type="ARBA" id="ARBA00022723"/>
    </source>
</evidence>
<comment type="pathway">
    <text evidence="2">Protein modification; protein ubiquitination.</text>
</comment>
<dbReference type="Proteomes" id="UP000261420">
    <property type="component" value="Unplaced"/>
</dbReference>
<feature type="compositionally biased region" description="Polar residues" evidence="12">
    <location>
        <begin position="155"/>
        <end position="191"/>
    </location>
</feature>
<keyword evidence="7 11" id="KW-0863">Zinc-finger</keyword>
<dbReference type="PROSITE" id="PS50089">
    <property type="entry name" value="ZF_RING_2"/>
    <property type="match status" value="1"/>
</dbReference>
<evidence type="ECO:0000256" key="12">
    <source>
        <dbReference type="SAM" id="MobiDB-lite"/>
    </source>
</evidence>
<dbReference type="PROSITE" id="PS50908">
    <property type="entry name" value="RWD"/>
    <property type="match status" value="1"/>
</dbReference>
<dbReference type="Pfam" id="PF05773">
    <property type="entry name" value="RWD"/>
    <property type="match status" value="1"/>
</dbReference>
<keyword evidence="17" id="KW-1185">Reference proteome</keyword>
<feature type="region of interest" description="Disordered" evidence="12">
    <location>
        <begin position="152"/>
        <end position="230"/>
    </location>
</feature>
<dbReference type="Pfam" id="PF01485">
    <property type="entry name" value="IBR"/>
    <property type="match status" value="1"/>
</dbReference>
<evidence type="ECO:0000256" key="10">
    <source>
        <dbReference type="ARBA" id="ARBA00044508"/>
    </source>
</evidence>
<dbReference type="FunFam" id="3.30.40.10:FF:000137">
    <property type="entry name" value="RanBP-type and C3HC4-type zinc finger-containing protein 1"/>
    <property type="match status" value="1"/>
</dbReference>
<evidence type="ECO:0000259" key="13">
    <source>
        <dbReference type="PROSITE" id="PS50089"/>
    </source>
</evidence>
<dbReference type="InterPro" id="IPR031128">
    <property type="entry name" value="RNF14_RING-HC_Zfn"/>
</dbReference>
<dbReference type="SUPFAM" id="SSF57850">
    <property type="entry name" value="RING/U-box"/>
    <property type="match status" value="3"/>
</dbReference>
<dbReference type="PROSITE" id="PS51873">
    <property type="entry name" value="TRIAD"/>
    <property type="match status" value="1"/>
</dbReference>
<dbReference type="SMART" id="SM00647">
    <property type="entry name" value="IBR"/>
    <property type="match status" value="2"/>
</dbReference>
<dbReference type="CDD" id="cd16628">
    <property type="entry name" value="RING-HC_RBR_RNF14"/>
    <property type="match status" value="1"/>
</dbReference>
<dbReference type="InterPro" id="IPR006575">
    <property type="entry name" value="RWD_dom"/>
</dbReference>
<dbReference type="Pfam" id="PF22191">
    <property type="entry name" value="IBR_1"/>
    <property type="match status" value="1"/>
</dbReference>
<proteinExistence type="inferred from homology"/>
<dbReference type="Gene3D" id="2.20.25.20">
    <property type="match status" value="1"/>
</dbReference>
<evidence type="ECO:0000256" key="9">
    <source>
        <dbReference type="ARBA" id="ARBA00022833"/>
    </source>
</evidence>
<evidence type="ECO:0000256" key="1">
    <source>
        <dbReference type="ARBA" id="ARBA00001798"/>
    </source>
</evidence>
<dbReference type="InterPro" id="IPR031127">
    <property type="entry name" value="E3_UB_ligase_RBR"/>
</dbReference>
<dbReference type="SMART" id="SM00184">
    <property type="entry name" value="RING"/>
    <property type="match status" value="1"/>
</dbReference>
<name>A0A3B4UWD0_SERDU</name>
<dbReference type="CDD" id="cd23820">
    <property type="entry name" value="RWD_RNF14"/>
    <property type="match status" value="1"/>
</dbReference>
<dbReference type="InterPro" id="IPR016135">
    <property type="entry name" value="UBQ-conjugating_enzyme/RWD"/>
</dbReference>
<evidence type="ECO:0000256" key="11">
    <source>
        <dbReference type="PROSITE-ProRule" id="PRU00175"/>
    </source>
</evidence>
<dbReference type="PANTHER" id="PTHR11685">
    <property type="entry name" value="RBR FAMILY RING FINGER AND IBR DOMAIN-CONTAINING"/>
    <property type="match status" value="1"/>
</dbReference>
<evidence type="ECO:0000313" key="17">
    <source>
        <dbReference type="Proteomes" id="UP000261420"/>
    </source>
</evidence>
<dbReference type="GO" id="GO:0008270">
    <property type="term" value="F:zinc ion binding"/>
    <property type="evidence" value="ECO:0007669"/>
    <property type="project" value="UniProtKB-KW"/>
</dbReference>